<dbReference type="Gene3D" id="1.10.510.10">
    <property type="entry name" value="Transferase(Phosphotransferase) domain 1"/>
    <property type="match status" value="1"/>
</dbReference>
<dbReference type="AlphaFoldDB" id="A0A318ERA6"/>
<sequence>MTVEQTNLIEVKKKSAFIAKNQFEYKKIIFPNAYLIDMTMEEEKEDLVFCYNIQEKKSLLEIRKDDILTILAVLINMEQLQKAITEYNFTMNPDNLYYNINRQIFVKERDIYQDGRGYEEEEFLDNYKALIGFALQKKYSYEDFRKGGKKLLSKNQLQNCIREAKSIQEVKNILIKEYERVENERRDKKLLLNKSSLQRMKAAIVTLSVFFVVFTGYIGYRLIIIDPYTEAIIQSDDAYIAQDYVSCIDFMDNVKVPNMKVTQKYILANSYIRSENLTQEQKNNILANISLKEIPERLEYWIYLGRGDTDKAIDIAMQQSDDELLLYAYMKKKSYIEADTGLTGEEKTQQLKNISTLMEPLIEQYDAEDK</sequence>
<evidence type="ECO:0000313" key="2">
    <source>
        <dbReference type="EMBL" id="PXV89564.1"/>
    </source>
</evidence>
<name>A0A318ERA6_9FIRM</name>
<proteinExistence type="predicted"/>
<protein>
    <submittedName>
        <fullName evidence="2">Type VII secretion protein EssB</fullName>
    </submittedName>
</protein>
<dbReference type="Gene3D" id="1.25.40.680">
    <property type="entry name" value="Type VII secretion system EssB, C-terminal-like domain"/>
    <property type="match status" value="1"/>
</dbReference>
<evidence type="ECO:0000313" key="3">
    <source>
        <dbReference type="Proteomes" id="UP000247523"/>
    </source>
</evidence>
<gene>
    <name evidence="2" type="ORF">C8E03_106216</name>
</gene>
<comment type="caution">
    <text evidence="2">The sequence shown here is derived from an EMBL/GenBank/DDBJ whole genome shotgun (WGS) entry which is preliminary data.</text>
</comment>
<dbReference type="InterPro" id="IPR042565">
    <property type="entry name" value="T7SS_EssB_C"/>
</dbReference>
<reference evidence="2 3" key="1">
    <citation type="submission" date="2018-05" db="EMBL/GenBank/DDBJ databases">
        <title>Genomic Encyclopedia of Type Strains, Phase IV (KMG-IV): sequencing the most valuable type-strain genomes for metagenomic binning, comparative biology and taxonomic classification.</title>
        <authorList>
            <person name="Goeker M."/>
        </authorList>
    </citation>
    <scope>NUCLEOTIDE SEQUENCE [LARGE SCALE GENOMIC DNA]</scope>
    <source>
        <strain evidence="2 3">DSM 28816</strain>
    </source>
</reference>
<keyword evidence="1" id="KW-0472">Membrane</keyword>
<organism evidence="2 3">
    <name type="scientific">Lachnotalea glycerini</name>
    <dbReference type="NCBI Taxonomy" id="1763509"/>
    <lineage>
        <taxon>Bacteria</taxon>
        <taxon>Bacillati</taxon>
        <taxon>Bacillota</taxon>
        <taxon>Clostridia</taxon>
        <taxon>Lachnospirales</taxon>
        <taxon>Lachnospiraceae</taxon>
        <taxon>Lachnotalea</taxon>
    </lineage>
</organism>
<dbReference type="InterPro" id="IPR018778">
    <property type="entry name" value="T7SS_EssB"/>
</dbReference>
<accession>A0A318ERA6</accession>
<dbReference type="Pfam" id="PF10140">
    <property type="entry name" value="YukC"/>
    <property type="match status" value="1"/>
</dbReference>
<keyword evidence="1" id="KW-1133">Transmembrane helix</keyword>
<dbReference type="EMBL" id="QICS01000006">
    <property type="protein sequence ID" value="PXV89564.1"/>
    <property type="molecule type" value="Genomic_DNA"/>
</dbReference>
<feature type="transmembrane region" description="Helical" evidence="1">
    <location>
        <begin position="202"/>
        <end position="220"/>
    </location>
</feature>
<dbReference type="Proteomes" id="UP000247523">
    <property type="component" value="Unassembled WGS sequence"/>
</dbReference>
<keyword evidence="1" id="KW-0812">Transmembrane</keyword>
<evidence type="ECO:0000256" key="1">
    <source>
        <dbReference type="SAM" id="Phobius"/>
    </source>
</evidence>